<dbReference type="GO" id="GO:0004792">
    <property type="term" value="F:thiosulfate-cyanide sulfurtransferase activity"/>
    <property type="evidence" value="ECO:0007669"/>
    <property type="project" value="InterPro"/>
</dbReference>
<feature type="domain" description="Rhodanese" evidence="3">
    <location>
        <begin position="168"/>
        <end position="271"/>
    </location>
</feature>
<sequence length="273" mass="30549">MTHTPFIISAPYLEEQRNQPEVVVVDCRFALNDPELGYQQYQKSHIPGAYYLDLNKDLSAPVARHGGRHPLPDPDELGKKLAGMGVNFQETLVVAYDDSRFGFAARLWWLLRYLGHDRVSLLDGGWGGWLAQGYAVTDTVPIPKLGQFVPQIRQDWVVDINEVKVRKDLAGVVLIDSRERDRYLGEREPINPIAGHIPGAVNYPWGLVTDEGGYVHSLGVQQQRWQDIQQSQELIVYCGSGVTACVNLLSLEIAGITGGKLYPGSWSDWCSYL</sequence>
<dbReference type="InterPro" id="IPR036873">
    <property type="entry name" value="Rhodanese-like_dom_sf"/>
</dbReference>
<dbReference type="InterPro" id="IPR045078">
    <property type="entry name" value="TST/MPST-like"/>
</dbReference>
<gene>
    <name evidence="4" type="ORF">NJ959_08245</name>
</gene>
<name>A0AAE3GQ51_9CYAN</name>
<dbReference type="PANTHER" id="PTHR11364">
    <property type="entry name" value="THIOSULFATE SULFERTANSFERASE"/>
    <property type="match status" value="1"/>
</dbReference>
<comment type="caution">
    <text evidence="4">The sequence shown here is derived from an EMBL/GenBank/DDBJ whole genome shotgun (WGS) entry which is preliminary data.</text>
</comment>
<dbReference type="Gene3D" id="3.40.250.10">
    <property type="entry name" value="Rhodanese-like domain"/>
    <property type="match status" value="2"/>
</dbReference>
<keyword evidence="2" id="KW-0677">Repeat</keyword>
<protein>
    <submittedName>
        <fullName evidence="4">Sulfurtransferase</fullName>
    </submittedName>
</protein>
<dbReference type="CDD" id="cd01448">
    <property type="entry name" value="TST_Repeat_1"/>
    <property type="match status" value="1"/>
</dbReference>
<dbReference type="RefSeq" id="WP_254011261.1">
    <property type="nucleotide sequence ID" value="NZ_JAMZMM010000056.1"/>
</dbReference>
<dbReference type="AlphaFoldDB" id="A0AAE3GQ51"/>
<dbReference type="Pfam" id="PF00581">
    <property type="entry name" value="Rhodanese"/>
    <property type="match status" value="2"/>
</dbReference>
<keyword evidence="1" id="KW-0808">Transferase</keyword>
<keyword evidence="5" id="KW-1185">Reference proteome</keyword>
<dbReference type="PANTHER" id="PTHR11364:SF27">
    <property type="entry name" value="SULFURTRANSFERASE"/>
    <property type="match status" value="1"/>
</dbReference>
<dbReference type="Proteomes" id="UP001204953">
    <property type="component" value="Unassembled WGS sequence"/>
</dbReference>
<accession>A0AAE3GQ51</accession>
<evidence type="ECO:0000313" key="4">
    <source>
        <dbReference type="EMBL" id="MCP2728464.1"/>
    </source>
</evidence>
<organism evidence="4 5">
    <name type="scientific">Limnofasciculus baicalensis BBK-W-15</name>
    <dbReference type="NCBI Taxonomy" id="2699891"/>
    <lineage>
        <taxon>Bacteria</taxon>
        <taxon>Bacillati</taxon>
        <taxon>Cyanobacteriota</taxon>
        <taxon>Cyanophyceae</taxon>
        <taxon>Coleofasciculales</taxon>
        <taxon>Coleofasciculaceae</taxon>
        <taxon>Limnofasciculus</taxon>
        <taxon>Limnofasciculus baicalensis</taxon>
    </lineage>
</organism>
<dbReference type="SMART" id="SM00450">
    <property type="entry name" value="RHOD"/>
    <property type="match status" value="2"/>
</dbReference>
<dbReference type="SUPFAM" id="SSF52821">
    <property type="entry name" value="Rhodanese/Cell cycle control phosphatase"/>
    <property type="match status" value="2"/>
</dbReference>
<evidence type="ECO:0000259" key="3">
    <source>
        <dbReference type="PROSITE" id="PS50206"/>
    </source>
</evidence>
<dbReference type="CDD" id="cd01449">
    <property type="entry name" value="TST_Repeat_2"/>
    <property type="match status" value="1"/>
</dbReference>
<evidence type="ECO:0000256" key="1">
    <source>
        <dbReference type="ARBA" id="ARBA00022679"/>
    </source>
</evidence>
<dbReference type="InterPro" id="IPR001307">
    <property type="entry name" value="Thiosulphate_STrfase_CS"/>
</dbReference>
<evidence type="ECO:0000313" key="5">
    <source>
        <dbReference type="Proteomes" id="UP001204953"/>
    </source>
</evidence>
<reference evidence="4" key="1">
    <citation type="submission" date="2022-06" db="EMBL/GenBank/DDBJ databases">
        <title>New cyanobacteria of genus Symplocastrum in benthos of Lake Baikal.</title>
        <authorList>
            <person name="Sorokovikova E."/>
            <person name="Tikhonova I."/>
            <person name="Krasnopeev A."/>
            <person name="Evseev P."/>
            <person name="Gladkikh A."/>
            <person name="Belykh O."/>
        </authorList>
    </citation>
    <scope>NUCLEOTIDE SEQUENCE</scope>
    <source>
        <strain evidence="4">BBK-W-15</strain>
    </source>
</reference>
<feature type="domain" description="Rhodanese" evidence="3">
    <location>
        <begin position="18"/>
        <end position="138"/>
    </location>
</feature>
<dbReference type="EMBL" id="JAMZMM010000056">
    <property type="protein sequence ID" value="MCP2728464.1"/>
    <property type="molecule type" value="Genomic_DNA"/>
</dbReference>
<evidence type="ECO:0000256" key="2">
    <source>
        <dbReference type="ARBA" id="ARBA00022737"/>
    </source>
</evidence>
<dbReference type="PROSITE" id="PS00380">
    <property type="entry name" value="RHODANESE_1"/>
    <property type="match status" value="1"/>
</dbReference>
<proteinExistence type="predicted"/>
<dbReference type="InterPro" id="IPR001763">
    <property type="entry name" value="Rhodanese-like_dom"/>
</dbReference>
<dbReference type="PROSITE" id="PS50206">
    <property type="entry name" value="RHODANESE_3"/>
    <property type="match status" value="2"/>
</dbReference>